<reference evidence="2 3" key="1">
    <citation type="submission" date="2018-07" db="EMBL/GenBank/DDBJ databases">
        <title>Dyella monticola sp. nov. and Dyella psychrodurans sp. nov. isolated from monsoon evergreen broad-leaved forest soil of Dinghu Mountain, China.</title>
        <authorList>
            <person name="Gao Z."/>
            <person name="Qiu L."/>
        </authorList>
    </citation>
    <scope>NUCLEOTIDE SEQUENCE [LARGE SCALE GENOMIC DNA]</scope>
    <source>
        <strain evidence="2 3">4MSK11</strain>
    </source>
</reference>
<dbReference type="Proteomes" id="UP000255334">
    <property type="component" value="Unassembled WGS sequence"/>
</dbReference>
<evidence type="ECO:0000256" key="1">
    <source>
        <dbReference type="SAM" id="MobiDB-lite"/>
    </source>
</evidence>
<protein>
    <submittedName>
        <fullName evidence="2">Uncharacterized protein</fullName>
    </submittedName>
</protein>
<feature type="compositionally biased region" description="Low complexity" evidence="1">
    <location>
        <begin position="80"/>
        <end position="91"/>
    </location>
</feature>
<evidence type="ECO:0000313" key="3">
    <source>
        <dbReference type="Proteomes" id="UP000255334"/>
    </source>
</evidence>
<keyword evidence="3" id="KW-1185">Reference proteome</keyword>
<organism evidence="2 3">
    <name type="scientific">Dyella psychrodurans</name>
    <dbReference type="NCBI Taxonomy" id="1927960"/>
    <lineage>
        <taxon>Bacteria</taxon>
        <taxon>Pseudomonadati</taxon>
        <taxon>Pseudomonadota</taxon>
        <taxon>Gammaproteobacteria</taxon>
        <taxon>Lysobacterales</taxon>
        <taxon>Rhodanobacteraceae</taxon>
        <taxon>Dyella</taxon>
    </lineage>
</organism>
<dbReference type="AlphaFoldDB" id="A0A370XBT7"/>
<dbReference type="EMBL" id="QRBF01000001">
    <property type="protein sequence ID" value="RDS85762.1"/>
    <property type="molecule type" value="Genomic_DNA"/>
</dbReference>
<evidence type="ECO:0000313" key="2">
    <source>
        <dbReference type="EMBL" id="RDS85762.1"/>
    </source>
</evidence>
<proteinExistence type="predicted"/>
<name>A0A370XBT7_9GAMM</name>
<feature type="region of interest" description="Disordered" evidence="1">
    <location>
        <begin position="1"/>
        <end position="91"/>
    </location>
</feature>
<accession>A0A370XBT7</accession>
<sequence>MPSMVRDGADGKRDRRSHSPKLPQIAATSSSNRQSEDLSSMPLLSLTAMPGMADEGDTLARAGEPSPERAALDGEDDADAAVGSVVVSAPS</sequence>
<comment type="caution">
    <text evidence="2">The sequence shown here is derived from an EMBL/GenBank/DDBJ whole genome shotgun (WGS) entry which is preliminary data.</text>
</comment>
<gene>
    <name evidence="2" type="ORF">DWU99_00350</name>
</gene>